<feature type="active site" description="Proton acceptor" evidence="2">
    <location>
        <position position="201"/>
    </location>
</feature>
<feature type="short sequence motif" description="GXSXG" evidence="2">
    <location>
        <begin position="47"/>
        <end position="51"/>
    </location>
</feature>
<sequence length="311" mass="33492">MSDNHTHRRALVLGCGGVAGAAWSIATLHQLERQLDWDARDADVLIGTSAGAVLAALLGSGTRVDQLLACQEHRTRCGWDHDRDSGGALPPLPGIGTTGPGLVRKGLRRQVSPLTAVSGLMPRGRLDMTPFRRLIDRATNGERWVTHPATWLMAVDTDRGTRVAFGHPDAPSIPMSDAVCASYGVPAWCPPLTLNGRRYIDGGVASPTSADILVDADVEDVIILAPMASRTLDRSASPLIQIERGVRRYMTAIVDREVALLERAGKRVIRLEPGPADLRAFGFNMMDPGRRHRVLNTALRTSPGTVSSALR</sequence>
<evidence type="ECO:0000256" key="2">
    <source>
        <dbReference type="PROSITE-ProRule" id="PRU01161"/>
    </source>
</evidence>
<dbReference type="SUPFAM" id="SSF52151">
    <property type="entry name" value="FabD/lysophospholipase-like"/>
    <property type="match status" value="1"/>
</dbReference>
<dbReference type="PROSITE" id="PS51635">
    <property type="entry name" value="PNPLA"/>
    <property type="match status" value="1"/>
</dbReference>
<dbReference type="Gene3D" id="3.40.1090.10">
    <property type="entry name" value="Cytosolic phospholipase A2 catalytic domain"/>
    <property type="match status" value="2"/>
</dbReference>
<keyword evidence="5" id="KW-1185">Reference proteome</keyword>
<feature type="domain" description="PNPLA" evidence="3">
    <location>
        <begin position="11"/>
        <end position="214"/>
    </location>
</feature>
<dbReference type="Proteomes" id="UP000218332">
    <property type="component" value="Unassembled WGS sequence"/>
</dbReference>
<evidence type="ECO:0000259" key="3">
    <source>
        <dbReference type="PROSITE" id="PS51635"/>
    </source>
</evidence>
<keyword evidence="1 2" id="KW-0443">Lipid metabolism</keyword>
<evidence type="ECO:0000256" key="1">
    <source>
        <dbReference type="ARBA" id="ARBA00023098"/>
    </source>
</evidence>
<gene>
    <name evidence="4" type="ORF">CF392_13990</name>
</gene>
<evidence type="ECO:0000313" key="4">
    <source>
        <dbReference type="EMBL" id="PAV24862.1"/>
    </source>
</evidence>
<evidence type="ECO:0000313" key="5">
    <source>
        <dbReference type="Proteomes" id="UP000218332"/>
    </source>
</evidence>
<dbReference type="AlphaFoldDB" id="A0A2A2HZT9"/>
<dbReference type="InterPro" id="IPR002641">
    <property type="entry name" value="PNPLA_dom"/>
</dbReference>
<dbReference type="EMBL" id="NMPM01000099">
    <property type="protein sequence ID" value="PAV24862.1"/>
    <property type="molecule type" value="Genomic_DNA"/>
</dbReference>
<keyword evidence="2" id="KW-0442">Lipid degradation</keyword>
<comment type="caution">
    <text evidence="4">The sequence shown here is derived from an EMBL/GenBank/DDBJ whole genome shotgun (WGS) entry which is preliminary data.</text>
</comment>
<reference evidence="4 5" key="1">
    <citation type="submission" date="2017-07" db="EMBL/GenBank/DDBJ databases">
        <title>Tamlnaduibacter salinus (Mi-7) genome sequencing.</title>
        <authorList>
            <person name="Verma A."/>
            <person name="Krishnamurthi S."/>
        </authorList>
    </citation>
    <scope>NUCLEOTIDE SEQUENCE [LARGE SCALE GENOMIC DNA]</scope>
    <source>
        <strain evidence="4 5">Mi-7</strain>
    </source>
</reference>
<comment type="caution">
    <text evidence="2">Lacks conserved residue(s) required for the propagation of feature annotation.</text>
</comment>
<dbReference type="InterPro" id="IPR016035">
    <property type="entry name" value="Acyl_Trfase/lysoPLipase"/>
</dbReference>
<name>A0A2A2HZT9_9GAMM</name>
<organism evidence="4 5">
    <name type="scientific">Tamilnaduibacter salinus</name>
    <dbReference type="NCBI Taxonomy" id="1484056"/>
    <lineage>
        <taxon>Bacteria</taxon>
        <taxon>Pseudomonadati</taxon>
        <taxon>Pseudomonadota</taxon>
        <taxon>Gammaproteobacteria</taxon>
        <taxon>Pseudomonadales</taxon>
        <taxon>Marinobacteraceae</taxon>
        <taxon>Tamilnaduibacter</taxon>
    </lineage>
</organism>
<feature type="active site" description="Nucleophile" evidence="2">
    <location>
        <position position="49"/>
    </location>
</feature>
<dbReference type="GO" id="GO:0016787">
    <property type="term" value="F:hydrolase activity"/>
    <property type="evidence" value="ECO:0007669"/>
    <property type="project" value="UniProtKB-UniRule"/>
</dbReference>
<proteinExistence type="predicted"/>
<dbReference type="Pfam" id="PF01734">
    <property type="entry name" value="Patatin"/>
    <property type="match status" value="1"/>
</dbReference>
<feature type="short sequence motif" description="DGA/G" evidence="2">
    <location>
        <begin position="201"/>
        <end position="203"/>
    </location>
</feature>
<dbReference type="GO" id="GO:0016042">
    <property type="term" value="P:lipid catabolic process"/>
    <property type="evidence" value="ECO:0007669"/>
    <property type="project" value="UniProtKB-UniRule"/>
</dbReference>
<accession>A0A2A2HZT9</accession>
<protein>
    <submittedName>
        <fullName evidence="4">Phospholipase</fullName>
    </submittedName>
</protein>
<keyword evidence="2" id="KW-0378">Hydrolase</keyword>